<comment type="subcellular location">
    <subcellularLocation>
        <location evidence="1">Cell membrane</location>
        <topology evidence="1">Multi-pass membrane protein</topology>
    </subcellularLocation>
</comment>
<keyword evidence="4" id="KW-1003">Cell membrane</keyword>
<evidence type="ECO:0000256" key="5">
    <source>
        <dbReference type="ARBA" id="ARBA00022692"/>
    </source>
</evidence>
<evidence type="ECO:0000256" key="7">
    <source>
        <dbReference type="ARBA" id="ARBA00023136"/>
    </source>
</evidence>
<organism evidence="9 10">
    <name type="scientific">Lentinula edodes</name>
    <name type="common">Shiitake mushroom</name>
    <name type="synonym">Lentinus edodes</name>
    <dbReference type="NCBI Taxonomy" id="5353"/>
    <lineage>
        <taxon>Eukaryota</taxon>
        <taxon>Fungi</taxon>
        <taxon>Dikarya</taxon>
        <taxon>Basidiomycota</taxon>
        <taxon>Agaricomycotina</taxon>
        <taxon>Agaricomycetes</taxon>
        <taxon>Agaricomycetidae</taxon>
        <taxon>Agaricales</taxon>
        <taxon>Marasmiineae</taxon>
        <taxon>Omphalotaceae</taxon>
        <taxon>Lentinula</taxon>
    </lineage>
</organism>
<keyword evidence="6 8" id="KW-1133">Transmembrane helix</keyword>
<dbReference type="InterPro" id="IPR002523">
    <property type="entry name" value="MgTranspt_CorA/ZnTranspt_ZntB"/>
</dbReference>
<dbReference type="Gene3D" id="3.30.460.20">
    <property type="entry name" value="CorA soluble domain-like"/>
    <property type="match status" value="1"/>
</dbReference>
<keyword evidence="10" id="KW-1185">Reference proteome</keyword>
<dbReference type="Gene3D" id="1.20.58.340">
    <property type="entry name" value="Magnesium transport protein CorA, transmembrane region"/>
    <property type="match status" value="2"/>
</dbReference>
<evidence type="ECO:0000313" key="9">
    <source>
        <dbReference type="EMBL" id="GAW03527.1"/>
    </source>
</evidence>
<keyword evidence="7 8" id="KW-0472">Membrane</keyword>
<feature type="transmembrane region" description="Helical" evidence="8">
    <location>
        <begin position="436"/>
        <end position="453"/>
    </location>
</feature>
<feature type="transmembrane region" description="Helical" evidence="8">
    <location>
        <begin position="473"/>
        <end position="493"/>
    </location>
</feature>
<comment type="caution">
    <text evidence="9">The sequence shown here is derived from an EMBL/GenBank/DDBJ whole genome shotgun (WGS) entry which is preliminary data.</text>
</comment>
<evidence type="ECO:0000256" key="4">
    <source>
        <dbReference type="ARBA" id="ARBA00022475"/>
    </source>
</evidence>
<dbReference type="GO" id="GO:0000287">
    <property type="term" value="F:magnesium ion binding"/>
    <property type="evidence" value="ECO:0007669"/>
    <property type="project" value="TreeGrafter"/>
</dbReference>
<dbReference type="GO" id="GO:0015087">
    <property type="term" value="F:cobalt ion transmembrane transporter activity"/>
    <property type="evidence" value="ECO:0007669"/>
    <property type="project" value="TreeGrafter"/>
</dbReference>
<reference evidence="9 10" key="2">
    <citation type="submission" date="2017-02" db="EMBL/GenBank/DDBJ databases">
        <title>A genome survey and senescence transcriptome analysis in Lentinula edodes.</title>
        <authorList>
            <person name="Sakamoto Y."/>
            <person name="Nakade K."/>
            <person name="Sato S."/>
            <person name="Yoshida Y."/>
            <person name="Miyazaki K."/>
            <person name="Natsume S."/>
            <person name="Konno N."/>
        </authorList>
    </citation>
    <scope>NUCLEOTIDE SEQUENCE [LARGE SCALE GENOMIC DNA]</scope>
    <source>
        <strain evidence="9 10">NBRC 111202</strain>
    </source>
</reference>
<comment type="similarity">
    <text evidence="2">Belongs to the CorA metal ion transporter (MIT) (TC 1.A.35) family.</text>
</comment>
<keyword evidence="3" id="KW-0813">Transport</keyword>
<dbReference type="PANTHER" id="PTHR46494">
    <property type="entry name" value="CORA FAMILY METAL ION TRANSPORTER (EUROFUNG)"/>
    <property type="match status" value="1"/>
</dbReference>
<sequence length="531" mass="60381">MATATKTPLDQFRVAVSKVIAMNRTSTMFTSLGAGAEPGVDPRHYNAELRYRGIRQPCEIRIMDYSSVSMKSGSMSNIQLVNMLNDPQVSERPSWAKVRWIDVGGISWDVLKALAIKYKIHPLALENILHTHTKPTASKSDYYHEHLFLRILCLELRDENSVIRLSETQWEWDATMDIEDLQPDSQDRPFNREAGSFSDTTPGLDAAATVQVEALMQRGRVEVNVFPIFILLFKNGLLSLFVSRFNFHSERPVGTVITLHRTTNAKLMEPIRDRLSRPDTLLRSTCDASVLVQSLLDLAVDKAMGITEACEYKLKKYEKQLLLKPEVNTVSNLHILTGDINLHQRALVPLKRVIYGLRRYDLDRCIALLNLPPGEEVDVKMEGYMSRTALTYLADVYDHIDYILRSLDVVENLGENLIGYSFNLTSHEMNVIMKRLTLITVICLPLTFLTGYGGMNFKGPPMWWTMAPTHSDIWFWIVALPVMAVVVPFFLFSELKNLYHVDKNRELSQKALRSYQSQRQGSGSKNSGFST</sequence>
<dbReference type="SUPFAM" id="SSF144083">
    <property type="entry name" value="Magnesium transport protein CorA, transmembrane region"/>
    <property type="match status" value="1"/>
</dbReference>
<dbReference type="InterPro" id="IPR045861">
    <property type="entry name" value="CorA_cytoplasmic_dom"/>
</dbReference>
<dbReference type="Proteomes" id="UP000188533">
    <property type="component" value="Unassembled WGS sequence"/>
</dbReference>
<name>A0A1Q3E8E9_LENED</name>
<dbReference type="PANTHER" id="PTHR46494:SF1">
    <property type="entry name" value="CORA FAMILY METAL ION TRANSPORTER (EUROFUNG)"/>
    <property type="match status" value="1"/>
</dbReference>
<dbReference type="Pfam" id="PF01544">
    <property type="entry name" value="CorA"/>
    <property type="match status" value="1"/>
</dbReference>
<dbReference type="STRING" id="5353.A0A1Q3E8E9"/>
<keyword evidence="5 8" id="KW-0812">Transmembrane</keyword>
<evidence type="ECO:0000256" key="2">
    <source>
        <dbReference type="ARBA" id="ARBA00009765"/>
    </source>
</evidence>
<proteinExistence type="inferred from homology"/>
<dbReference type="EMBL" id="BDGU01000149">
    <property type="protein sequence ID" value="GAW03527.1"/>
    <property type="molecule type" value="Genomic_DNA"/>
</dbReference>
<evidence type="ECO:0000313" key="10">
    <source>
        <dbReference type="Proteomes" id="UP000188533"/>
    </source>
</evidence>
<reference evidence="9 10" key="1">
    <citation type="submission" date="2016-08" db="EMBL/GenBank/DDBJ databases">
        <authorList>
            <consortium name="Lentinula edodes genome sequencing consortium"/>
            <person name="Sakamoto Y."/>
            <person name="Nakade K."/>
            <person name="Sato S."/>
            <person name="Yoshida Y."/>
            <person name="Miyazaki K."/>
            <person name="Natsume S."/>
            <person name="Konno N."/>
        </authorList>
    </citation>
    <scope>NUCLEOTIDE SEQUENCE [LARGE SCALE GENOMIC DNA]</scope>
    <source>
        <strain evidence="9 10">NBRC 111202</strain>
    </source>
</reference>
<dbReference type="InterPro" id="IPR045863">
    <property type="entry name" value="CorA_TM1_TM2"/>
</dbReference>
<evidence type="ECO:0000256" key="3">
    <source>
        <dbReference type="ARBA" id="ARBA00022448"/>
    </source>
</evidence>
<gene>
    <name evidence="9" type="ORF">LENED_005258</name>
</gene>
<dbReference type="AlphaFoldDB" id="A0A1Q3E8E9"/>
<evidence type="ECO:0000256" key="6">
    <source>
        <dbReference type="ARBA" id="ARBA00022989"/>
    </source>
</evidence>
<dbReference type="SUPFAM" id="SSF143865">
    <property type="entry name" value="CorA soluble domain-like"/>
    <property type="match status" value="1"/>
</dbReference>
<accession>A0A1Q3E8E9</accession>
<evidence type="ECO:0000256" key="1">
    <source>
        <dbReference type="ARBA" id="ARBA00004651"/>
    </source>
</evidence>
<dbReference type="GO" id="GO:0050897">
    <property type="term" value="F:cobalt ion binding"/>
    <property type="evidence" value="ECO:0007669"/>
    <property type="project" value="TreeGrafter"/>
</dbReference>
<protein>
    <submittedName>
        <fullName evidence="9">Magnesium-like protein</fullName>
    </submittedName>
</protein>
<evidence type="ECO:0000256" key="8">
    <source>
        <dbReference type="SAM" id="Phobius"/>
    </source>
</evidence>
<dbReference type="GO" id="GO:0015095">
    <property type="term" value="F:magnesium ion transmembrane transporter activity"/>
    <property type="evidence" value="ECO:0007669"/>
    <property type="project" value="TreeGrafter"/>
</dbReference>
<feature type="transmembrane region" description="Helical" evidence="8">
    <location>
        <begin position="225"/>
        <end position="242"/>
    </location>
</feature>
<dbReference type="GO" id="GO:0005886">
    <property type="term" value="C:plasma membrane"/>
    <property type="evidence" value="ECO:0007669"/>
    <property type="project" value="UniProtKB-SubCell"/>
</dbReference>